<dbReference type="SUPFAM" id="SSF54236">
    <property type="entry name" value="Ubiquitin-like"/>
    <property type="match status" value="1"/>
</dbReference>
<dbReference type="SMART" id="SM00166">
    <property type="entry name" value="UBX"/>
    <property type="match status" value="1"/>
</dbReference>
<dbReference type="GO" id="GO:0000045">
    <property type="term" value="P:autophagosome assembly"/>
    <property type="evidence" value="ECO:0007669"/>
    <property type="project" value="TreeGrafter"/>
</dbReference>
<dbReference type="EMBL" id="JARQZJ010000127">
    <property type="protein sequence ID" value="KAK9891123.1"/>
    <property type="molecule type" value="Genomic_DNA"/>
</dbReference>
<dbReference type="InterPro" id="IPR036241">
    <property type="entry name" value="NSFL1C_SEP_dom_sf"/>
</dbReference>
<evidence type="ECO:0000313" key="6">
    <source>
        <dbReference type="Proteomes" id="UP001431783"/>
    </source>
</evidence>
<dbReference type="PROSITE" id="PS50033">
    <property type="entry name" value="UBX"/>
    <property type="match status" value="1"/>
</dbReference>
<reference evidence="5 6" key="1">
    <citation type="submission" date="2023-03" db="EMBL/GenBank/DDBJ databases">
        <title>Genome insight into feeding habits of ladybird beetles.</title>
        <authorList>
            <person name="Li H.-S."/>
            <person name="Huang Y.-H."/>
            <person name="Pang H."/>
        </authorList>
    </citation>
    <scope>NUCLEOTIDE SEQUENCE [LARGE SCALE GENOMIC DNA]</scope>
    <source>
        <strain evidence="5">SYSU_2023b</strain>
        <tissue evidence="5">Whole body</tissue>
    </source>
</reference>
<dbReference type="SUPFAM" id="SSF102848">
    <property type="entry name" value="NSFL1 (p97 ATPase) cofactor p47, SEP domain"/>
    <property type="match status" value="1"/>
</dbReference>
<name>A0AAW1VEU4_9CUCU</name>
<protein>
    <recommendedName>
        <fullName evidence="7">NSFL1 cofactor p47</fullName>
    </recommendedName>
</protein>
<dbReference type="GO" id="GO:0043161">
    <property type="term" value="P:proteasome-mediated ubiquitin-dependent protein catabolic process"/>
    <property type="evidence" value="ECO:0007669"/>
    <property type="project" value="TreeGrafter"/>
</dbReference>
<evidence type="ECO:0000259" key="2">
    <source>
        <dbReference type="PROSITE" id="PS50033"/>
    </source>
</evidence>
<dbReference type="PROSITE" id="PS50053">
    <property type="entry name" value="UBIQUITIN_2"/>
    <property type="match status" value="1"/>
</dbReference>
<comment type="caution">
    <text evidence="5">The sequence shown here is derived from an EMBL/GenBank/DDBJ whole genome shotgun (WGS) entry which is preliminary data.</text>
</comment>
<dbReference type="GO" id="GO:0005829">
    <property type="term" value="C:cytosol"/>
    <property type="evidence" value="ECO:0007669"/>
    <property type="project" value="TreeGrafter"/>
</dbReference>
<dbReference type="Pfam" id="PF14555">
    <property type="entry name" value="UBA_4"/>
    <property type="match status" value="1"/>
</dbReference>
<dbReference type="InterPro" id="IPR029071">
    <property type="entry name" value="Ubiquitin-like_domsf"/>
</dbReference>
<gene>
    <name evidence="5" type="ORF">WA026_013442</name>
</gene>
<dbReference type="GO" id="GO:0007030">
    <property type="term" value="P:Golgi organization"/>
    <property type="evidence" value="ECO:0007669"/>
    <property type="project" value="TreeGrafter"/>
</dbReference>
<feature type="compositionally biased region" description="Acidic residues" evidence="1">
    <location>
        <begin position="45"/>
        <end position="57"/>
    </location>
</feature>
<evidence type="ECO:0008006" key="7">
    <source>
        <dbReference type="Google" id="ProtNLM"/>
    </source>
</evidence>
<accession>A0AAW1VEU4</accession>
<dbReference type="PROSITE" id="PS51399">
    <property type="entry name" value="SEP"/>
    <property type="match status" value="1"/>
</dbReference>
<dbReference type="InterPro" id="IPR000626">
    <property type="entry name" value="Ubiquitin-like_dom"/>
</dbReference>
<proteinExistence type="predicted"/>
<dbReference type="Pfam" id="PF00789">
    <property type="entry name" value="UBX"/>
    <property type="match status" value="1"/>
</dbReference>
<dbReference type="GO" id="GO:0005634">
    <property type="term" value="C:nucleus"/>
    <property type="evidence" value="ECO:0007669"/>
    <property type="project" value="TreeGrafter"/>
</dbReference>
<dbReference type="CDD" id="cd14348">
    <property type="entry name" value="UBA_p47"/>
    <property type="match status" value="1"/>
</dbReference>
<dbReference type="GO" id="GO:0061025">
    <property type="term" value="P:membrane fusion"/>
    <property type="evidence" value="ECO:0007669"/>
    <property type="project" value="TreeGrafter"/>
</dbReference>
<dbReference type="InterPro" id="IPR001012">
    <property type="entry name" value="UBX_dom"/>
</dbReference>
<dbReference type="Pfam" id="PF08059">
    <property type="entry name" value="SEP"/>
    <property type="match status" value="1"/>
</dbReference>
<dbReference type="SUPFAM" id="SSF46934">
    <property type="entry name" value="UBA-like"/>
    <property type="match status" value="1"/>
</dbReference>
<dbReference type="GO" id="GO:0043130">
    <property type="term" value="F:ubiquitin binding"/>
    <property type="evidence" value="ECO:0007669"/>
    <property type="project" value="TreeGrafter"/>
</dbReference>
<dbReference type="InterPro" id="IPR012989">
    <property type="entry name" value="SEP_domain"/>
</dbReference>
<dbReference type="PANTHER" id="PTHR23333">
    <property type="entry name" value="UBX DOMAIN CONTAINING PROTEIN"/>
    <property type="match status" value="1"/>
</dbReference>
<evidence type="ECO:0000256" key="1">
    <source>
        <dbReference type="SAM" id="MobiDB-lite"/>
    </source>
</evidence>
<dbReference type="Gene3D" id="3.30.420.210">
    <property type="entry name" value="SEP domain"/>
    <property type="match status" value="1"/>
</dbReference>
<feature type="domain" description="Ubiquitin-like" evidence="3">
    <location>
        <begin position="307"/>
        <end position="380"/>
    </location>
</feature>
<feature type="domain" description="SEP" evidence="4">
    <location>
        <begin position="192"/>
        <end position="255"/>
    </location>
</feature>
<dbReference type="SMART" id="SM00553">
    <property type="entry name" value="SEP"/>
    <property type="match status" value="1"/>
</dbReference>
<dbReference type="InterPro" id="IPR009060">
    <property type="entry name" value="UBA-like_sf"/>
</dbReference>
<dbReference type="AlphaFoldDB" id="A0AAW1VEU4"/>
<feature type="domain" description="UBX" evidence="2">
    <location>
        <begin position="302"/>
        <end position="378"/>
    </location>
</feature>
<sequence>MSDQDRTDKVTQFAAITGVPNERAQFFLDSAAWQVDIALANYYENEGDNQDDQDDVIETLPQRTDNLDLSPQPIENQTPSMASGRPKTRPKKANSKFATLHSLARDDDDDEEEGQAFYAGGSEHSGQQVLGPRKKKDIVADMFKSVQEHGVEVVEQRASTSNPRAFRGTGYKLGEGSNDSVVVPGAPEPQQPSEVTLKLWKDGFSLNEGDLRPYADPSNKDFLDSIRRGEIPQELRTGNEEVHLAMEDHRMDIFRTTVKKQKTFGGQGYTLGNPTPSVVGACRSEDKPVNEQLAKENLKLDSSQPVTSIQIRLADGSRLVAQFNHTHTVGEIRSYILAARPQYATQNFNLMSSYPSKVLEDSQTITDAGIMNSAIMQKIV</sequence>
<evidence type="ECO:0000259" key="4">
    <source>
        <dbReference type="PROSITE" id="PS51399"/>
    </source>
</evidence>
<feature type="region of interest" description="Disordered" evidence="1">
    <location>
        <begin position="45"/>
        <end position="131"/>
    </location>
</feature>
<feature type="compositionally biased region" description="Polar residues" evidence="1">
    <location>
        <begin position="61"/>
        <end position="81"/>
    </location>
</feature>
<evidence type="ECO:0000259" key="3">
    <source>
        <dbReference type="PROSITE" id="PS50053"/>
    </source>
</evidence>
<dbReference type="PANTHER" id="PTHR23333:SF20">
    <property type="entry name" value="NSFL1 COFACTOR P47"/>
    <property type="match status" value="1"/>
</dbReference>
<dbReference type="CDD" id="cd01770">
    <property type="entry name" value="UBX_UBXN2"/>
    <property type="match status" value="1"/>
</dbReference>
<keyword evidence="6" id="KW-1185">Reference proteome</keyword>
<dbReference type="Gene3D" id="3.10.20.90">
    <property type="entry name" value="Phosphatidylinositol 3-kinase Catalytic Subunit, Chain A, domain 1"/>
    <property type="match status" value="1"/>
</dbReference>
<dbReference type="GO" id="GO:0031468">
    <property type="term" value="P:nuclear membrane reassembly"/>
    <property type="evidence" value="ECO:0007669"/>
    <property type="project" value="TreeGrafter"/>
</dbReference>
<evidence type="ECO:0000313" key="5">
    <source>
        <dbReference type="EMBL" id="KAK9891123.1"/>
    </source>
</evidence>
<dbReference type="Proteomes" id="UP001431783">
    <property type="component" value="Unassembled WGS sequence"/>
</dbReference>
<dbReference type="Gene3D" id="1.10.8.10">
    <property type="entry name" value="DNA helicase RuvA subunit, C-terminal domain"/>
    <property type="match status" value="1"/>
</dbReference>
<organism evidence="5 6">
    <name type="scientific">Henosepilachna vigintioctopunctata</name>
    <dbReference type="NCBI Taxonomy" id="420089"/>
    <lineage>
        <taxon>Eukaryota</taxon>
        <taxon>Metazoa</taxon>
        <taxon>Ecdysozoa</taxon>
        <taxon>Arthropoda</taxon>
        <taxon>Hexapoda</taxon>
        <taxon>Insecta</taxon>
        <taxon>Pterygota</taxon>
        <taxon>Neoptera</taxon>
        <taxon>Endopterygota</taxon>
        <taxon>Coleoptera</taxon>
        <taxon>Polyphaga</taxon>
        <taxon>Cucujiformia</taxon>
        <taxon>Coccinelloidea</taxon>
        <taxon>Coccinellidae</taxon>
        <taxon>Epilachninae</taxon>
        <taxon>Epilachnini</taxon>
        <taxon>Henosepilachna</taxon>
    </lineage>
</organism>